<organism evidence="1 2">
    <name type="scientific">Effusibacillus consociatus</name>
    <dbReference type="NCBI Taxonomy" id="1117041"/>
    <lineage>
        <taxon>Bacteria</taxon>
        <taxon>Bacillati</taxon>
        <taxon>Bacillota</taxon>
        <taxon>Bacilli</taxon>
        <taxon>Bacillales</taxon>
        <taxon>Alicyclobacillaceae</taxon>
        <taxon>Effusibacillus</taxon>
    </lineage>
</organism>
<evidence type="ECO:0000313" key="1">
    <source>
        <dbReference type="EMBL" id="MFC4769917.1"/>
    </source>
</evidence>
<feature type="non-terminal residue" evidence="1">
    <location>
        <position position="1"/>
    </location>
</feature>
<dbReference type="RefSeq" id="WP_380028996.1">
    <property type="nucleotide sequence ID" value="NZ_JBHSHC010000151.1"/>
</dbReference>
<gene>
    <name evidence="1" type="ORF">ACFO8Q_21765</name>
</gene>
<reference evidence="2" key="1">
    <citation type="journal article" date="2019" name="Int. J. Syst. Evol. Microbiol.">
        <title>The Global Catalogue of Microorganisms (GCM) 10K type strain sequencing project: providing services to taxonomists for standard genome sequencing and annotation.</title>
        <authorList>
            <consortium name="The Broad Institute Genomics Platform"/>
            <consortium name="The Broad Institute Genome Sequencing Center for Infectious Disease"/>
            <person name="Wu L."/>
            <person name="Ma J."/>
        </authorList>
    </citation>
    <scope>NUCLEOTIDE SEQUENCE [LARGE SCALE GENOMIC DNA]</scope>
    <source>
        <strain evidence="2">WYCCWR 12678</strain>
    </source>
</reference>
<keyword evidence="2" id="KW-1185">Reference proteome</keyword>
<dbReference type="EMBL" id="JBHSHC010000151">
    <property type="protein sequence ID" value="MFC4769917.1"/>
    <property type="molecule type" value="Genomic_DNA"/>
</dbReference>
<evidence type="ECO:0000313" key="2">
    <source>
        <dbReference type="Proteomes" id="UP001596002"/>
    </source>
</evidence>
<protein>
    <recommendedName>
        <fullName evidence="3">Transposase</fullName>
    </recommendedName>
</protein>
<accession>A0ABV9QBB9</accession>
<dbReference type="Proteomes" id="UP001596002">
    <property type="component" value="Unassembled WGS sequence"/>
</dbReference>
<sequence>SCPMQGRCDKQFGFSFADNPFLYGPIPQGSELQERMLLYRKQVELAFAQESNQLDSVMRHKKLPVRKTARVQSFLIMRDMFRLIQRMIQHVRDTVLPSNHVEQIHKLRDIQVEQFTLPLAS</sequence>
<comment type="caution">
    <text evidence="1">The sequence shown here is derived from an EMBL/GenBank/DDBJ whole genome shotgun (WGS) entry which is preliminary data.</text>
</comment>
<name>A0ABV9QBB9_9BACL</name>
<evidence type="ECO:0008006" key="3">
    <source>
        <dbReference type="Google" id="ProtNLM"/>
    </source>
</evidence>
<proteinExistence type="predicted"/>